<accession>A0ABD1YCQ5</accession>
<dbReference type="Proteomes" id="UP001605036">
    <property type="component" value="Unassembled WGS sequence"/>
</dbReference>
<evidence type="ECO:0000256" key="1">
    <source>
        <dbReference type="SAM" id="MobiDB-lite"/>
    </source>
</evidence>
<comment type="caution">
    <text evidence="2">The sequence shown here is derived from an EMBL/GenBank/DDBJ whole genome shotgun (WGS) entry which is preliminary data.</text>
</comment>
<protein>
    <recommendedName>
        <fullName evidence="4">BED-type domain-containing protein</fullName>
    </recommendedName>
</protein>
<name>A0ABD1YCQ5_9MARC</name>
<proteinExistence type="predicted"/>
<keyword evidence="3" id="KW-1185">Reference proteome</keyword>
<evidence type="ECO:0000313" key="3">
    <source>
        <dbReference type="Proteomes" id="UP001605036"/>
    </source>
</evidence>
<gene>
    <name evidence="2" type="ORF">R1flu_013242</name>
</gene>
<dbReference type="EMBL" id="JBHFFA010000004">
    <property type="protein sequence ID" value="KAL2628556.1"/>
    <property type="molecule type" value="Genomic_DNA"/>
</dbReference>
<organism evidence="2 3">
    <name type="scientific">Riccia fluitans</name>
    <dbReference type="NCBI Taxonomy" id="41844"/>
    <lineage>
        <taxon>Eukaryota</taxon>
        <taxon>Viridiplantae</taxon>
        <taxon>Streptophyta</taxon>
        <taxon>Embryophyta</taxon>
        <taxon>Marchantiophyta</taxon>
        <taxon>Marchantiopsida</taxon>
        <taxon>Marchantiidae</taxon>
        <taxon>Marchantiales</taxon>
        <taxon>Ricciaceae</taxon>
        <taxon>Riccia</taxon>
    </lineage>
</organism>
<evidence type="ECO:0000313" key="2">
    <source>
        <dbReference type="EMBL" id="KAL2628556.1"/>
    </source>
</evidence>
<sequence length="217" mass="24822">MASGSRRREGKSPELLELPKEGEFMPQQQQQPRAPKARQTVLPFVQPPIPRPSKYKEFGLPEPKKQLSIKVMEQFTFIRGQKNNVEGVWCKWCGKEYGHNVTRLTQHFTSEFAPRQQGNMELPAFRRKGSNWHIKGCERASQQLKFKIRALDHKEHERAAVLSSLHDMESTLRALDEEEWEIESAFPGSIQDPSTAFRSAPIQTNPPTATSTFYGCG</sequence>
<feature type="compositionally biased region" description="Low complexity" evidence="1">
    <location>
        <begin position="26"/>
        <end position="39"/>
    </location>
</feature>
<dbReference type="AlphaFoldDB" id="A0ABD1YCQ5"/>
<reference evidence="2 3" key="1">
    <citation type="submission" date="2024-09" db="EMBL/GenBank/DDBJ databases">
        <title>Chromosome-scale assembly of Riccia fluitans.</title>
        <authorList>
            <person name="Paukszto L."/>
            <person name="Sawicki J."/>
            <person name="Karawczyk K."/>
            <person name="Piernik-Szablinska J."/>
            <person name="Szczecinska M."/>
            <person name="Mazdziarz M."/>
        </authorList>
    </citation>
    <scope>NUCLEOTIDE SEQUENCE [LARGE SCALE GENOMIC DNA]</scope>
    <source>
        <strain evidence="2">Rf_01</strain>
        <tissue evidence="2">Aerial parts of the thallus</tissue>
    </source>
</reference>
<feature type="compositionally biased region" description="Basic and acidic residues" evidence="1">
    <location>
        <begin position="1"/>
        <end position="23"/>
    </location>
</feature>
<feature type="region of interest" description="Disordered" evidence="1">
    <location>
        <begin position="1"/>
        <end position="60"/>
    </location>
</feature>
<evidence type="ECO:0008006" key="4">
    <source>
        <dbReference type="Google" id="ProtNLM"/>
    </source>
</evidence>